<evidence type="ECO:0000259" key="2">
    <source>
        <dbReference type="Pfam" id="PF04069"/>
    </source>
</evidence>
<dbReference type="AlphaFoldDB" id="A0A8J3VSV9"/>
<dbReference type="Pfam" id="PF04069">
    <property type="entry name" value="OpuAC"/>
    <property type="match status" value="1"/>
</dbReference>
<keyword evidence="1" id="KW-0732">Signal</keyword>
<feature type="signal peptide" evidence="1">
    <location>
        <begin position="1"/>
        <end position="20"/>
    </location>
</feature>
<organism evidence="3 4">
    <name type="scientific">Rugosimonospora africana</name>
    <dbReference type="NCBI Taxonomy" id="556532"/>
    <lineage>
        <taxon>Bacteria</taxon>
        <taxon>Bacillati</taxon>
        <taxon>Actinomycetota</taxon>
        <taxon>Actinomycetes</taxon>
        <taxon>Micromonosporales</taxon>
        <taxon>Micromonosporaceae</taxon>
        <taxon>Rugosimonospora</taxon>
    </lineage>
</organism>
<feature type="domain" description="ABC-type glycine betaine transport system substrate-binding" evidence="2">
    <location>
        <begin position="43"/>
        <end position="309"/>
    </location>
</feature>
<name>A0A8J3VSV9_9ACTN</name>
<dbReference type="GO" id="GO:0022857">
    <property type="term" value="F:transmembrane transporter activity"/>
    <property type="evidence" value="ECO:0007669"/>
    <property type="project" value="InterPro"/>
</dbReference>
<dbReference type="SUPFAM" id="SSF53850">
    <property type="entry name" value="Periplasmic binding protein-like II"/>
    <property type="match status" value="1"/>
</dbReference>
<comment type="caution">
    <text evidence="3">The sequence shown here is derived from an EMBL/GenBank/DDBJ whole genome shotgun (WGS) entry which is preliminary data.</text>
</comment>
<sequence length="322" mass="35661">MLRGTRWVRTVALLAVGALALSGCGSKIKSGTSASASHKPCGTVNLADNPWVGYEADVAVISYLATNKLGCTVKKQNINEQVSWQGFASGTVDVILENWGHDDLKKQYIDQQKVAVEDGETGNQGVIGWYIPPWLAQAHPDILDWHNLNKYADEFKTSESGGKGQFLDGDPSYVTNDDALVKNLHLNFKVVYAGSEDALIQAFRTAEEQKKWVIGYFYEPQWFLNEVKLVHIKLPAYTPGCDADAQKVACDYQPFDLDKIVSKKFADSGSPAATLVKNFRWTNTDQNDVARDIAENKMSDDAAAKKWVDAHPDVWQSWLKGT</sequence>
<dbReference type="EMBL" id="BONZ01000055">
    <property type="protein sequence ID" value="GIH17545.1"/>
    <property type="molecule type" value="Genomic_DNA"/>
</dbReference>
<evidence type="ECO:0000313" key="3">
    <source>
        <dbReference type="EMBL" id="GIH17545.1"/>
    </source>
</evidence>
<dbReference type="InterPro" id="IPR007210">
    <property type="entry name" value="ABC_Gly_betaine_transp_sub-bd"/>
</dbReference>
<evidence type="ECO:0000313" key="4">
    <source>
        <dbReference type="Proteomes" id="UP000642748"/>
    </source>
</evidence>
<proteinExistence type="predicted"/>
<protein>
    <submittedName>
        <fullName evidence="3">Glycine/betaine-binding protein</fullName>
    </submittedName>
</protein>
<feature type="chain" id="PRO_5039190146" evidence="1">
    <location>
        <begin position="21"/>
        <end position="322"/>
    </location>
</feature>
<gene>
    <name evidence="3" type="ORF">Raf01_57170</name>
</gene>
<dbReference type="Gene3D" id="3.40.190.100">
    <property type="entry name" value="Glycine betaine-binding periplasmic protein, domain 2"/>
    <property type="match status" value="1"/>
</dbReference>
<evidence type="ECO:0000256" key="1">
    <source>
        <dbReference type="SAM" id="SignalP"/>
    </source>
</evidence>
<accession>A0A8J3VSV9</accession>
<dbReference type="CDD" id="cd13643">
    <property type="entry name" value="PBP2_BCP_2"/>
    <property type="match status" value="1"/>
</dbReference>
<dbReference type="PROSITE" id="PS51257">
    <property type="entry name" value="PROKAR_LIPOPROTEIN"/>
    <property type="match status" value="1"/>
</dbReference>
<dbReference type="GO" id="GO:0043190">
    <property type="term" value="C:ATP-binding cassette (ABC) transporter complex"/>
    <property type="evidence" value="ECO:0007669"/>
    <property type="project" value="InterPro"/>
</dbReference>
<dbReference type="Gene3D" id="3.10.105.10">
    <property type="entry name" value="Dipeptide-binding Protein, Domain 3"/>
    <property type="match status" value="1"/>
</dbReference>
<keyword evidence="4" id="KW-1185">Reference proteome</keyword>
<dbReference type="Proteomes" id="UP000642748">
    <property type="component" value="Unassembled WGS sequence"/>
</dbReference>
<reference evidence="3" key="1">
    <citation type="submission" date="2021-01" db="EMBL/GenBank/DDBJ databases">
        <title>Whole genome shotgun sequence of Rugosimonospora africana NBRC 104875.</title>
        <authorList>
            <person name="Komaki H."/>
            <person name="Tamura T."/>
        </authorList>
    </citation>
    <scope>NUCLEOTIDE SEQUENCE</scope>
    <source>
        <strain evidence="3">NBRC 104875</strain>
    </source>
</reference>
<dbReference type="Gene3D" id="3.40.190.10">
    <property type="entry name" value="Periplasmic binding protein-like II"/>
    <property type="match status" value="1"/>
</dbReference>